<dbReference type="PANTHER" id="PTHR43877:SF1">
    <property type="entry name" value="ACETYLTRANSFERASE"/>
    <property type="match status" value="1"/>
</dbReference>
<dbReference type="InterPro" id="IPR000182">
    <property type="entry name" value="GNAT_dom"/>
</dbReference>
<dbReference type="PROSITE" id="PS51186">
    <property type="entry name" value="GNAT"/>
    <property type="match status" value="1"/>
</dbReference>
<reference evidence="4 5" key="1">
    <citation type="submission" date="2016-10" db="EMBL/GenBank/DDBJ databases">
        <title>Comparative genome analysis of multiple Pseudomonas spp. focuses on biocontrol and plant growth promoting traits.</title>
        <authorList>
            <person name="Tao X.-Y."/>
            <person name="Taylor C.G."/>
        </authorList>
    </citation>
    <scope>NUCLEOTIDE SEQUENCE [LARGE SCALE GENOMIC DNA]</scope>
    <source>
        <strain evidence="4 5">36B3</strain>
    </source>
</reference>
<organism evidence="4 5">
    <name type="scientific">Pseudomonas moraviensis</name>
    <dbReference type="NCBI Taxonomy" id="321662"/>
    <lineage>
        <taxon>Bacteria</taxon>
        <taxon>Pseudomonadati</taxon>
        <taxon>Pseudomonadota</taxon>
        <taxon>Gammaproteobacteria</taxon>
        <taxon>Pseudomonadales</taxon>
        <taxon>Pseudomonadaceae</taxon>
        <taxon>Pseudomonas</taxon>
    </lineage>
</organism>
<dbReference type="SUPFAM" id="SSF55729">
    <property type="entry name" value="Acyl-CoA N-acyltransferases (Nat)"/>
    <property type="match status" value="1"/>
</dbReference>
<dbReference type="Gene3D" id="3.40.630.30">
    <property type="match status" value="1"/>
</dbReference>
<name>A0A423NCG8_9PSED</name>
<evidence type="ECO:0000313" key="4">
    <source>
        <dbReference type="EMBL" id="RON95937.1"/>
    </source>
</evidence>
<evidence type="ECO:0000256" key="1">
    <source>
        <dbReference type="ARBA" id="ARBA00022679"/>
    </source>
</evidence>
<protein>
    <submittedName>
        <fullName evidence="4">GNAT family N-acetyltransferase</fullName>
    </submittedName>
</protein>
<keyword evidence="2" id="KW-0012">Acyltransferase</keyword>
<sequence>MEPLILRNYRESDATAVSELFREVYGDHYVQSDVYLPCLISQNHAKKRWHSLVAVEGERIRGHATLYRQSETSHDAELALSAVHPDTRCQNIATRLGEQLLTHAQALGCRSVSIKQVTHHPYTQRMALNLGFHNTGLLPDFVRSPFGSKKPESIVLGVRAIDGYQRPLPEQAWPASCRAFMEHLMAVFGAGASAVGWRGGAFQVEQQGSRHEMLLEKLDPELLNQLRTLPRHWLISIRLQLSRQFAVDLHSLNAIGFAFTGLAPAQDNQGGWLALFHRGYRPRKLDLHCPHMQALHDQTQRQITGRDLPRV</sequence>
<evidence type="ECO:0000313" key="5">
    <source>
        <dbReference type="Proteomes" id="UP000284207"/>
    </source>
</evidence>
<dbReference type="CDD" id="cd04301">
    <property type="entry name" value="NAT_SF"/>
    <property type="match status" value="1"/>
</dbReference>
<comment type="caution">
    <text evidence="4">The sequence shown here is derived from an EMBL/GenBank/DDBJ whole genome shotgun (WGS) entry which is preliminary data.</text>
</comment>
<keyword evidence="1 4" id="KW-0808">Transferase</keyword>
<evidence type="ECO:0000256" key="2">
    <source>
        <dbReference type="ARBA" id="ARBA00023315"/>
    </source>
</evidence>
<accession>A0A423NCG8</accession>
<dbReference type="Pfam" id="PF00583">
    <property type="entry name" value="Acetyltransf_1"/>
    <property type="match status" value="1"/>
</dbReference>
<dbReference type="InterPro" id="IPR016181">
    <property type="entry name" value="Acyl_CoA_acyltransferase"/>
</dbReference>
<gene>
    <name evidence="4" type="ORF">BK674_25980</name>
</gene>
<dbReference type="Proteomes" id="UP000284207">
    <property type="component" value="Unassembled WGS sequence"/>
</dbReference>
<dbReference type="GO" id="GO:0016747">
    <property type="term" value="F:acyltransferase activity, transferring groups other than amino-acyl groups"/>
    <property type="evidence" value="ECO:0007669"/>
    <property type="project" value="InterPro"/>
</dbReference>
<proteinExistence type="predicted"/>
<dbReference type="InterPro" id="IPR050832">
    <property type="entry name" value="Bact_Acetyltransf"/>
</dbReference>
<dbReference type="AlphaFoldDB" id="A0A423NCG8"/>
<dbReference type="RefSeq" id="WP_123420203.1">
    <property type="nucleotide sequence ID" value="NZ_MOCA01000012.1"/>
</dbReference>
<dbReference type="PANTHER" id="PTHR43877">
    <property type="entry name" value="AMINOALKYLPHOSPHONATE N-ACETYLTRANSFERASE-RELATED-RELATED"/>
    <property type="match status" value="1"/>
</dbReference>
<dbReference type="EMBL" id="MOCA01000012">
    <property type="protein sequence ID" value="RON95937.1"/>
    <property type="molecule type" value="Genomic_DNA"/>
</dbReference>
<evidence type="ECO:0000259" key="3">
    <source>
        <dbReference type="PROSITE" id="PS51186"/>
    </source>
</evidence>
<feature type="domain" description="N-acetyltransferase" evidence="3">
    <location>
        <begin position="4"/>
        <end position="153"/>
    </location>
</feature>